<dbReference type="PROSITE" id="PS50994">
    <property type="entry name" value="INTEGRASE"/>
    <property type="match status" value="1"/>
</dbReference>
<dbReference type="OrthoDB" id="783290at2759"/>
<dbReference type="InterPro" id="IPR036397">
    <property type="entry name" value="RNaseH_sf"/>
</dbReference>
<evidence type="ECO:0000256" key="1">
    <source>
        <dbReference type="ARBA" id="ARBA00022670"/>
    </source>
</evidence>
<dbReference type="Pfam" id="PF25597">
    <property type="entry name" value="SH3_retrovirus"/>
    <property type="match status" value="1"/>
</dbReference>
<protein>
    <recommendedName>
        <fullName evidence="6">Integrase catalytic domain-containing protein</fullName>
    </recommendedName>
</protein>
<evidence type="ECO:0000256" key="5">
    <source>
        <dbReference type="SAM" id="MobiDB-lite"/>
    </source>
</evidence>
<dbReference type="SUPFAM" id="SSF56672">
    <property type="entry name" value="DNA/RNA polymerases"/>
    <property type="match status" value="1"/>
</dbReference>
<evidence type="ECO:0000256" key="3">
    <source>
        <dbReference type="ARBA" id="ARBA00022750"/>
    </source>
</evidence>
<comment type="caution">
    <text evidence="7">The sequence shown here is derived from an EMBL/GenBank/DDBJ whole genome shotgun (WGS) entry which is preliminary data.</text>
</comment>
<sequence length="584" mass="65934">MLQEEGINPAGIAKGLVIQKLIAGLDQMCSVNAAKRWDMLKSDHEEQVFAVSCSATKEKATKGWLIDSGCTNHMTPDASIFKSIDKSFKTKVKVGNGHLIKVEGKGDVLRSTPTGNKLILNVLLVPEIEKNLLSIAQLLEKGYSVVFKGNECQISDPSGSRLISMDQLTKEDMVENFINSGEKEERLKGCKLKTLRTDNGIEYTSAQFQAFYDEVGIKHQLTNTYTPQRNGVSERKNRSLMDMTRCLMFEKNLPKTLWAEPSLAHLKVFGCICYAHVPAVKRDKLAKRAQSSILVGYNTVKKGYKILDPSTNKVLMSRDVVFDEKSCWNWEKNEPETVSEDLVADQTESDQNGPEMDIDDEPVRGTRPLAEIYERAQVAIVEQSSFEEAEAQQGWKQPMTDEISMIEKNQTWELVERPANKKIIGVKWYGIDYLDTFAPVAKLDTIRLLIALAAHMQWKIHQLDAKSAFLNGFLEEEIYVEQPQGFKVADKEEMVYRLKKALYGLKQAPKTWYSRIDGYLASLEFERSSSEPTLYVKKKGAKTQLIVSLYVEDLLVIGGDQAMLVDFKAKMQQVFEMSDLGQMS</sequence>
<dbReference type="GO" id="GO:0006508">
    <property type="term" value="P:proteolysis"/>
    <property type="evidence" value="ECO:0007669"/>
    <property type="project" value="UniProtKB-KW"/>
</dbReference>
<evidence type="ECO:0000313" key="8">
    <source>
        <dbReference type="Proteomes" id="UP000701853"/>
    </source>
</evidence>
<dbReference type="InterPro" id="IPR039537">
    <property type="entry name" value="Retrotran_Ty1/copia-like"/>
</dbReference>
<dbReference type="Pfam" id="PF07727">
    <property type="entry name" value="RVT_2"/>
    <property type="match status" value="1"/>
</dbReference>
<dbReference type="Pfam" id="PF22936">
    <property type="entry name" value="Pol_BBD"/>
    <property type="match status" value="1"/>
</dbReference>
<feature type="domain" description="Integrase catalytic" evidence="6">
    <location>
        <begin position="122"/>
        <end position="319"/>
    </location>
</feature>
<dbReference type="Proteomes" id="UP000701853">
    <property type="component" value="Chromosome 6"/>
</dbReference>
<dbReference type="SUPFAM" id="SSF53098">
    <property type="entry name" value="Ribonuclease H-like"/>
    <property type="match status" value="1"/>
</dbReference>
<dbReference type="PANTHER" id="PTHR42648">
    <property type="entry name" value="TRANSPOSASE, PUTATIVE-RELATED"/>
    <property type="match status" value="1"/>
</dbReference>
<gene>
    <name evidence="7" type="ORF">CXB51_014517</name>
</gene>
<dbReference type="InterPro" id="IPR013103">
    <property type="entry name" value="RVT_2"/>
</dbReference>
<proteinExistence type="predicted"/>
<organism evidence="7 8">
    <name type="scientific">Gossypium anomalum</name>
    <dbReference type="NCBI Taxonomy" id="47600"/>
    <lineage>
        <taxon>Eukaryota</taxon>
        <taxon>Viridiplantae</taxon>
        <taxon>Streptophyta</taxon>
        <taxon>Embryophyta</taxon>
        <taxon>Tracheophyta</taxon>
        <taxon>Spermatophyta</taxon>
        <taxon>Magnoliopsida</taxon>
        <taxon>eudicotyledons</taxon>
        <taxon>Gunneridae</taxon>
        <taxon>Pentapetalae</taxon>
        <taxon>rosids</taxon>
        <taxon>malvids</taxon>
        <taxon>Malvales</taxon>
        <taxon>Malvaceae</taxon>
        <taxon>Malvoideae</taxon>
        <taxon>Gossypium</taxon>
    </lineage>
</organism>
<keyword evidence="8" id="KW-1185">Reference proteome</keyword>
<dbReference type="InterPro" id="IPR054722">
    <property type="entry name" value="PolX-like_BBD"/>
</dbReference>
<reference evidence="7 8" key="1">
    <citation type="journal article" date="2021" name="bioRxiv">
        <title>The Gossypium anomalum genome as a resource for cotton improvement and evolutionary analysis of hybrid incompatibility.</title>
        <authorList>
            <person name="Grover C.E."/>
            <person name="Yuan D."/>
            <person name="Arick M.A."/>
            <person name="Miller E.R."/>
            <person name="Hu G."/>
            <person name="Peterson D.G."/>
            <person name="Wendel J.F."/>
            <person name="Udall J.A."/>
        </authorList>
    </citation>
    <scope>NUCLEOTIDE SEQUENCE [LARGE SCALE GENOMIC DNA]</scope>
    <source>
        <strain evidence="7">JFW-Udall</strain>
        <tissue evidence="7">Leaf</tissue>
    </source>
</reference>
<dbReference type="Gene3D" id="3.30.420.10">
    <property type="entry name" value="Ribonuclease H-like superfamily/Ribonuclease H"/>
    <property type="match status" value="1"/>
</dbReference>
<dbReference type="InterPro" id="IPR001584">
    <property type="entry name" value="Integrase_cat-core"/>
</dbReference>
<dbReference type="InterPro" id="IPR012337">
    <property type="entry name" value="RNaseH-like_sf"/>
</dbReference>
<keyword evidence="2" id="KW-0479">Metal-binding</keyword>
<dbReference type="InterPro" id="IPR057670">
    <property type="entry name" value="SH3_retrovirus"/>
</dbReference>
<name>A0A8J5YRM7_9ROSI</name>
<evidence type="ECO:0000259" key="6">
    <source>
        <dbReference type="PROSITE" id="PS50994"/>
    </source>
</evidence>
<dbReference type="InterPro" id="IPR043502">
    <property type="entry name" value="DNA/RNA_pol_sf"/>
</dbReference>
<evidence type="ECO:0000256" key="4">
    <source>
        <dbReference type="ARBA" id="ARBA00022801"/>
    </source>
</evidence>
<dbReference type="GO" id="GO:0003676">
    <property type="term" value="F:nucleic acid binding"/>
    <property type="evidence" value="ECO:0007669"/>
    <property type="project" value="InterPro"/>
</dbReference>
<evidence type="ECO:0000256" key="2">
    <source>
        <dbReference type="ARBA" id="ARBA00022723"/>
    </source>
</evidence>
<keyword evidence="3" id="KW-0064">Aspartyl protease</keyword>
<dbReference type="EMBL" id="JAHUZN010000006">
    <property type="protein sequence ID" value="KAG8491339.1"/>
    <property type="molecule type" value="Genomic_DNA"/>
</dbReference>
<keyword evidence="1" id="KW-0645">Protease</keyword>
<dbReference type="AlphaFoldDB" id="A0A8J5YRM7"/>
<dbReference type="GO" id="GO:0004190">
    <property type="term" value="F:aspartic-type endopeptidase activity"/>
    <property type="evidence" value="ECO:0007669"/>
    <property type="project" value="UniProtKB-KW"/>
</dbReference>
<evidence type="ECO:0000313" key="7">
    <source>
        <dbReference type="EMBL" id="KAG8491339.1"/>
    </source>
</evidence>
<accession>A0A8J5YRM7</accession>
<feature type="region of interest" description="Disordered" evidence="5">
    <location>
        <begin position="336"/>
        <end position="362"/>
    </location>
</feature>
<dbReference type="GO" id="GO:0015074">
    <property type="term" value="P:DNA integration"/>
    <property type="evidence" value="ECO:0007669"/>
    <property type="project" value="InterPro"/>
</dbReference>
<dbReference type="PANTHER" id="PTHR42648:SF18">
    <property type="entry name" value="RETROTRANSPOSON, UNCLASSIFIED-LIKE PROTEIN"/>
    <property type="match status" value="1"/>
</dbReference>
<dbReference type="GO" id="GO:0046872">
    <property type="term" value="F:metal ion binding"/>
    <property type="evidence" value="ECO:0007669"/>
    <property type="project" value="UniProtKB-KW"/>
</dbReference>
<keyword evidence="4" id="KW-0378">Hydrolase</keyword>